<gene>
    <name evidence="2" type="ORF">GGD45_003362</name>
</gene>
<dbReference type="EMBL" id="JACHBF010000009">
    <property type="protein sequence ID" value="MBB6492936.1"/>
    <property type="molecule type" value="Genomic_DNA"/>
</dbReference>
<evidence type="ECO:0000259" key="1">
    <source>
        <dbReference type="Pfam" id="PF06983"/>
    </source>
</evidence>
<keyword evidence="3" id="KW-1185">Reference proteome</keyword>
<evidence type="ECO:0000313" key="3">
    <source>
        <dbReference type="Proteomes" id="UP000526625"/>
    </source>
</evidence>
<dbReference type="Pfam" id="PF06983">
    <property type="entry name" value="3-dmu-9_3-mt"/>
    <property type="match status" value="1"/>
</dbReference>
<dbReference type="SUPFAM" id="SSF54593">
    <property type="entry name" value="Glyoxalase/Bleomycin resistance protein/Dihydroxybiphenyl dioxygenase"/>
    <property type="match status" value="1"/>
</dbReference>
<dbReference type="InterPro" id="IPR028973">
    <property type="entry name" value="PhnB-like"/>
</dbReference>
<evidence type="ECO:0000313" key="2">
    <source>
        <dbReference type="EMBL" id="MBB6492936.1"/>
    </source>
</evidence>
<sequence>MPPAAPFHKKRVIGGMIFYSANGRRSSFMPIAIHPGFDESATMKVRQHLWFRRDMERAIELYTALIPGSAAGWISNILADQPNGPAGSVKFAGFKLGNRSYMGFEAGPFDYLEHSSSITVECATEDEANRLRYALGKGRPDDRGGVIDPWGIYWQFQVRSPAADFGTSAKAQPEHDGRIIAAKPRAAAA</sequence>
<proteinExistence type="predicted"/>
<feature type="domain" description="PhnB-like" evidence="1">
    <location>
        <begin position="44"/>
        <end position="155"/>
    </location>
</feature>
<protein>
    <submittedName>
        <fullName evidence="2">3-demethylubiquinone-9 3-methyltransferase (Glyoxalase superfamily)</fullName>
    </submittedName>
</protein>
<dbReference type="InterPro" id="IPR029068">
    <property type="entry name" value="Glyas_Bleomycin-R_OHBP_Dase"/>
</dbReference>
<name>A0ABR6R1B8_RHITR</name>
<reference evidence="2 3" key="1">
    <citation type="submission" date="2020-08" db="EMBL/GenBank/DDBJ databases">
        <title>Genomic Encyclopedia of Type Strains, Phase IV (KMG-V): Genome sequencing to study the core and pangenomes of soil and plant-associated prokaryotes.</title>
        <authorList>
            <person name="Whitman W."/>
        </authorList>
    </citation>
    <scope>NUCLEOTIDE SEQUENCE [LARGE SCALE GENOMIC DNA]</scope>
    <source>
        <strain evidence="2 3">SEMIA 4059</strain>
    </source>
</reference>
<accession>A0ABR6R1B8</accession>
<dbReference type="Proteomes" id="UP000526625">
    <property type="component" value="Unassembled WGS sequence"/>
</dbReference>
<dbReference type="RefSeq" id="WP_244441559.1">
    <property type="nucleotide sequence ID" value="NZ_JAADZA010000005.1"/>
</dbReference>
<comment type="caution">
    <text evidence="2">The sequence shown here is derived from an EMBL/GenBank/DDBJ whole genome shotgun (WGS) entry which is preliminary data.</text>
</comment>
<dbReference type="Gene3D" id="3.10.180.10">
    <property type="entry name" value="2,3-Dihydroxybiphenyl 1,2-Dioxygenase, domain 1"/>
    <property type="match status" value="1"/>
</dbReference>
<organism evidence="2 3">
    <name type="scientific">Rhizobium tropici</name>
    <dbReference type="NCBI Taxonomy" id="398"/>
    <lineage>
        <taxon>Bacteria</taxon>
        <taxon>Pseudomonadati</taxon>
        <taxon>Pseudomonadota</taxon>
        <taxon>Alphaproteobacteria</taxon>
        <taxon>Hyphomicrobiales</taxon>
        <taxon>Rhizobiaceae</taxon>
        <taxon>Rhizobium/Agrobacterium group</taxon>
        <taxon>Rhizobium</taxon>
    </lineage>
</organism>